<dbReference type="CDD" id="cd06170">
    <property type="entry name" value="LuxR_C_like"/>
    <property type="match status" value="1"/>
</dbReference>
<dbReference type="Gene3D" id="3.40.50.300">
    <property type="entry name" value="P-loop containing nucleotide triphosphate hydrolases"/>
    <property type="match status" value="1"/>
</dbReference>
<dbReference type="Pfam" id="PF25873">
    <property type="entry name" value="WHD_MalT"/>
    <property type="match status" value="1"/>
</dbReference>
<dbReference type="InterPro" id="IPR036388">
    <property type="entry name" value="WH-like_DNA-bd_sf"/>
</dbReference>
<organism evidence="5 6">
    <name type="scientific">Nocardia halotolerans</name>
    <dbReference type="NCBI Taxonomy" id="1755878"/>
    <lineage>
        <taxon>Bacteria</taxon>
        <taxon>Bacillati</taxon>
        <taxon>Actinomycetota</taxon>
        <taxon>Actinomycetes</taxon>
        <taxon>Mycobacteriales</taxon>
        <taxon>Nocardiaceae</taxon>
        <taxon>Nocardia</taxon>
    </lineage>
</organism>
<evidence type="ECO:0000313" key="5">
    <source>
        <dbReference type="EMBL" id="MFC4375204.1"/>
    </source>
</evidence>
<dbReference type="PROSITE" id="PS50043">
    <property type="entry name" value="HTH_LUXR_2"/>
    <property type="match status" value="1"/>
</dbReference>
<evidence type="ECO:0000256" key="1">
    <source>
        <dbReference type="ARBA" id="ARBA00023015"/>
    </source>
</evidence>
<dbReference type="PANTHER" id="PTHR44688:SF16">
    <property type="entry name" value="DNA-BINDING TRANSCRIPTIONAL ACTIVATOR DEVR_DOSR"/>
    <property type="match status" value="1"/>
</dbReference>
<dbReference type="RefSeq" id="WP_378561511.1">
    <property type="nucleotide sequence ID" value="NZ_JBHSDL010000014.1"/>
</dbReference>
<dbReference type="InterPro" id="IPR059106">
    <property type="entry name" value="WHD_MalT"/>
</dbReference>
<dbReference type="Gene3D" id="1.10.10.10">
    <property type="entry name" value="Winged helix-like DNA-binding domain superfamily/Winged helix DNA-binding domain"/>
    <property type="match status" value="1"/>
</dbReference>
<dbReference type="SMART" id="SM00421">
    <property type="entry name" value="HTH_LUXR"/>
    <property type="match status" value="1"/>
</dbReference>
<dbReference type="SMART" id="SM00382">
    <property type="entry name" value="AAA"/>
    <property type="match status" value="1"/>
</dbReference>
<dbReference type="PRINTS" id="PR00038">
    <property type="entry name" value="HTHLUXR"/>
</dbReference>
<keyword evidence="1" id="KW-0805">Transcription regulation</keyword>
<dbReference type="InterPro" id="IPR027417">
    <property type="entry name" value="P-loop_NTPase"/>
</dbReference>
<dbReference type="InterPro" id="IPR000792">
    <property type="entry name" value="Tscrpt_reg_LuxR_C"/>
</dbReference>
<evidence type="ECO:0000313" key="6">
    <source>
        <dbReference type="Proteomes" id="UP001595844"/>
    </source>
</evidence>
<protein>
    <submittedName>
        <fullName evidence="5">LuxR C-terminal-related transcriptional regulator</fullName>
    </submittedName>
</protein>
<reference evidence="6" key="1">
    <citation type="journal article" date="2019" name="Int. J. Syst. Evol. Microbiol.">
        <title>The Global Catalogue of Microorganisms (GCM) 10K type strain sequencing project: providing services to taxonomists for standard genome sequencing and annotation.</title>
        <authorList>
            <consortium name="The Broad Institute Genomics Platform"/>
            <consortium name="The Broad Institute Genome Sequencing Center for Infectious Disease"/>
            <person name="Wu L."/>
            <person name="Ma J."/>
        </authorList>
    </citation>
    <scope>NUCLEOTIDE SEQUENCE [LARGE SCALE GENOMIC DNA]</scope>
    <source>
        <strain evidence="6">IBRC-M 10490</strain>
    </source>
</reference>
<feature type="domain" description="HTH luxR-type" evidence="4">
    <location>
        <begin position="806"/>
        <end position="871"/>
    </location>
</feature>
<dbReference type="InterPro" id="IPR041664">
    <property type="entry name" value="AAA_16"/>
</dbReference>
<dbReference type="InterPro" id="IPR003593">
    <property type="entry name" value="AAA+_ATPase"/>
</dbReference>
<dbReference type="Pfam" id="PF13191">
    <property type="entry name" value="AAA_16"/>
    <property type="match status" value="1"/>
</dbReference>
<sequence>MAPSSGSLDFHSESPAIAGGGHGVDTGIPELSFAPVPCARLYSRFDRAAAGAGHTVLVCGPAGSGKTVALVDWLHKRRRKDAPHIAWLTVTEHLAEDNALLCAIARAFGAAPDLVGDTGLRTPIDRATDLVDLLAEADPAVLVIDDAHLLTDPLQLAGLEYLLARLPAQLTVLVAGRFEPPLRWHTLELAGRLARVGAGELELSPRRVAQLLAQHGCHLATDELTVVHTLTRGWAALVRIAAIYLDAHADDRGTALAALARPTHAVADFLVAELIESLSPRTLEFLLATAVPAHFCLPMAAELVGADAPRLLDELLRANFPLHTSAHGGELWHTYHPMLRAYLLAEAAHSRPERQPALHRRIANWFTAEGLPGQALEHVVAEPGAPALAQFLREWGIRMVLDGSGHALLAAIEHVPGLTEDTFVRLLRAAVAVESGEIAAAEVYLESAHVGSWPTSTLVPTEWVTALDHAVSAGVAVLVGDSASLPWPLPEVTGQPDLDCYAGVHCGSAEVFGGRVTSGAAALRHAVVYAEEAGLGRVAVRARTALAVAAGIAGRIGELRALAAESIDCADRYELTDSTEAALARVTAAYGAFQQGLELERPLPELPGDTADETIIPAPLRQARIVLGLLTAEAATDRTAVAGALSKQLHRLLDESPALLGTGALVTEVLWQLLRRQARTEAQHLVEHARRVLGATPDMVLAEAGLAVYTHRPAIVSTLLTPVLTATLPSRSLVTAWLLIGVAAELLDRPRKVDDAVEQALAHADDEQLVRPFLDVPGAAELLDRLGGRFGRFDAFVDHVRAHRGTAAGAPRLTDTELLVLRQLPSGLTATSIAADLGVSVNTVKTHLRGIYQKLGVNARGAAIARARELGLL</sequence>
<gene>
    <name evidence="5" type="ORF">ACFO5K_13980</name>
</gene>
<keyword evidence="6" id="KW-1185">Reference proteome</keyword>
<evidence type="ECO:0000256" key="3">
    <source>
        <dbReference type="ARBA" id="ARBA00023163"/>
    </source>
</evidence>
<dbReference type="EMBL" id="JBHSDL010000014">
    <property type="protein sequence ID" value="MFC4375204.1"/>
    <property type="molecule type" value="Genomic_DNA"/>
</dbReference>
<keyword evidence="2" id="KW-0238">DNA-binding</keyword>
<evidence type="ECO:0000256" key="2">
    <source>
        <dbReference type="ARBA" id="ARBA00023125"/>
    </source>
</evidence>
<name>A0ABV8VGP7_9NOCA</name>
<dbReference type="SUPFAM" id="SSF46894">
    <property type="entry name" value="C-terminal effector domain of the bipartite response regulators"/>
    <property type="match status" value="1"/>
</dbReference>
<dbReference type="Pfam" id="PF00196">
    <property type="entry name" value="GerE"/>
    <property type="match status" value="1"/>
</dbReference>
<dbReference type="SUPFAM" id="SSF52540">
    <property type="entry name" value="P-loop containing nucleoside triphosphate hydrolases"/>
    <property type="match status" value="1"/>
</dbReference>
<dbReference type="InterPro" id="IPR016032">
    <property type="entry name" value="Sig_transdc_resp-reg_C-effctor"/>
</dbReference>
<comment type="caution">
    <text evidence="5">The sequence shown here is derived from an EMBL/GenBank/DDBJ whole genome shotgun (WGS) entry which is preliminary data.</text>
</comment>
<accession>A0ABV8VGP7</accession>
<keyword evidence="3" id="KW-0804">Transcription</keyword>
<dbReference type="PANTHER" id="PTHR44688">
    <property type="entry name" value="DNA-BINDING TRANSCRIPTIONAL ACTIVATOR DEVR_DOSR"/>
    <property type="match status" value="1"/>
</dbReference>
<proteinExistence type="predicted"/>
<evidence type="ECO:0000259" key="4">
    <source>
        <dbReference type="PROSITE" id="PS50043"/>
    </source>
</evidence>
<dbReference type="Proteomes" id="UP001595844">
    <property type="component" value="Unassembled WGS sequence"/>
</dbReference>